<evidence type="ECO:0000313" key="2">
    <source>
        <dbReference type="Proteomes" id="UP000321798"/>
    </source>
</evidence>
<protein>
    <submittedName>
        <fullName evidence="1">Uncharacterized protein</fullName>
    </submittedName>
</protein>
<comment type="caution">
    <text evidence="1">The sequence shown here is derived from an EMBL/GenBank/DDBJ whole genome shotgun (WGS) entry which is preliminary data.</text>
</comment>
<dbReference type="Proteomes" id="UP000321798">
    <property type="component" value="Unassembled WGS sequence"/>
</dbReference>
<dbReference type="AlphaFoldDB" id="A0A512PG78"/>
<evidence type="ECO:0000313" key="1">
    <source>
        <dbReference type="EMBL" id="GEP70217.1"/>
    </source>
</evidence>
<gene>
    <name evidence="1" type="ORF">CSO01_29320</name>
</gene>
<reference evidence="1 2" key="1">
    <citation type="submission" date="2019-07" db="EMBL/GenBank/DDBJ databases">
        <title>Whole genome shotgun sequence of Cellulomonas soli NBRC 109434.</title>
        <authorList>
            <person name="Hosoyama A."/>
            <person name="Uohara A."/>
            <person name="Ohji S."/>
            <person name="Ichikawa N."/>
        </authorList>
    </citation>
    <scope>NUCLEOTIDE SEQUENCE [LARGE SCALE GENOMIC DNA]</scope>
    <source>
        <strain evidence="1 2">NBRC 109434</strain>
    </source>
</reference>
<proteinExistence type="predicted"/>
<keyword evidence="2" id="KW-1185">Reference proteome</keyword>
<dbReference type="EMBL" id="BKAL01000011">
    <property type="protein sequence ID" value="GEP70217.1"/>
    <property type="molecule type" value="Genomic_DNA"/>
</dbReference>
<dbReference type="RefSeq" id="WP_146954000.1">
    <property type="nucleotide sequence ID" value="NZ_BAABBJ010000014.1"/>
</dbReference>
<name>A0A512PG78_9CELL</name>
<sequence>MSPEMVLLVHRQRMRELEREHAIRLLQAERGPQVRRAEPVVAAGGLVALTTSWAAVRRALARADRPALARVTCCPAV</sequence>
<organism evidence="1 2">
    <name type="scientific">Cellulomonas soli</name>
    <dbReference type="NCBI Taxonomy" id="931535"/>
    <lineage>
        <taxon>Bacteria</taxon>
        <taxon>Bacillati</taxon>
        <taxon>Actinomycetota</taxon>
        <taxon>Actinomycetes</taxon>
        <taxon>Micrococcales</taxon>
        <taxon>Cellulomonadaceae</taxon>
        <taxon>Cellulomonas</taxon>
    </lineage>
</organism>
<accession>A0A512PG78</accession>